<dbReference type="Pfam" id="PF19892">
    <property type="entry name" value="DUF6365"/>
    <property type="match status" value="1"/>
</dbReference>
<protein>
    <submittedName>
        <fullName evidence="1">Uncharacterized protein</fullName>
    </submittedName>
</protein>
<evidence type="ECO:0000313" key="2">
    <source>
        <dbReference type="Proteomes" id="UP000003860"/>
    </source>
</evidence>
<comment type="caution">
    <text evidence="1">The sequence shown here is derived from an EMBL/GenBank/DDBJ whole genome shotgun (WGS) entry which is preliminary data.</text>
</comment>
<dbReference type="Proteomes" id="UP000003860">
    <property type="component" value="Unassembled WGS sequence"/>
</dbReference>
<name>F1TF62_9FIRM</name>
<accession>F1TF62</accession>
<dbReference type="eggNOG" id="ENOG50320VI">
    <property type="taxonomic scope" value="Bacteria"/>
</dbReference>
<reference evidence="1" key="2">
    <citation type="submission" date="2011-01" db="EMBL/GenBank/DDBJ databases">
        <title>The Non-contiguous Finished genome of Clostridium papyrosolvens.</title>
        <authorList>
            <person name="Lucas S."/>
            <person name="Copeland A."/>
            <person name="Lapidus A."/>
            <person name="Cheng J.-F."/>
            <person name="Goodwin L."/>
            <person name="Pitluck S."/>
            <person name="Misra M."/>
            <person name="Chertkov O."/>
            <person name="Detter J.C."/>
            <person name="Han C."/>
            <person name="Tapia R."/>
            <person name="Land M."/>
            <person name="Hauser L."/>
            <person name="Kyrpides N."/>
            <person name="Ivanova N."/>
            <person name="Pagani I."/>
            <person name="Mouttaki H."/>
            <person name="He Z."/>
            <person name="Zhou J."/>
            <person name="Hemme C.L."/>
            <person name="Woyke T."/>
        </authorList>
    </citation>
    <scope>NUCLEOTIDE SEQUENCE [LARGE SCALE GENOMIC DNA]</scope>
    <source>
        <strain evidence="1">DSM 2782</strain>
    </source>
</reference>
<dbReference type="EMBL" id="ACXX02000010">
    <property type="protein sequence ID" value="EGD47000.1"/>
    <property type="molecule type" value="Genomic_DNA"/>
</dbReference>
<dbReference type="STRING" id="588581.Cpap_1195"/>
<reference evidence="1" key="1">
    <citation type="submission" date="2009-07" db="EMBL/GenBank/DDBJ databases">
        <authorList>
            <consortium name="US DOE Joint Genome Institute (JGI-PGF)"/>
            <person name="Lucas S."/>
            <person name="Copeland A."/>
            <person name="Lapidus A."/>
            <person name="Glavina del Rio T."/>
            <person name="Tice H."/>
            <person name="Bruce D."/>
            <person name="Goodwin L."/>
            <person name="Pitluck S."/>
            <person name="Larimer F."/>
            <person name="Land M.L."/>
            <person name="Mouttaki H."/>
            <person name="He Z."/>
            <person name="Zhou J."/>
            <person name="Hemme C.L."/>
        </authorList>
    </citation>
    <scope>NUCLEOTIDE SEQUENCE [LARGE SCALE GENOMIC DNA]</scope>
    <source>
        <strain evidence="1">DSM 2782</strain>
    </source>
</reference>
<sequence>MIKIVFVVLGEISAGELTIAYEFASRLLPNQFDSYFLIPEKNKSFLEDNGMKYFALSIWEDPERNKKNINKFLNNISPDYFIVSDVYTLEYSQAWTGLNYKSLQEYGVPIIGIDEYEYLSTDYNIDYYGGIVKAVPDLLDHCDYVLRNCPLNTVRPSKPNVKYFSLCRNNLSLNSIEKYKIRQELEIDDDEKVIFIPNSKWEMLNVHRLPALGVFQKSLPVLLSNYLCSVHGKITILHVGPEKWTGIEKSNVKYHNFNYLPPQIFNSYLLASDLFITTNVVSVTLSRAVFGTVPSIVFQNYKRIDFSKLKGRVNQMDDWYQKLAKDIKIAYPFRAGIFGWSNFLKPVLQDNGYVNTYVESPLFKVAETMEKLEQYLYDQESINKLKERQLNYIDNVLSLPGPDKIMSDIINKTRGGDFE</sequence>
<gene>
    <name evidence="1" type="ORF">Cpap_1195</name>
</gene>
<organism evidence="1 2">
    <name type="scientific">Ruminiclostridium papyrosolvens DSM 2782</name>
    <dbReference type="NCBI Taxonomy" id="588581"/>
    <lineage>
        <taxon>Bacteria</taxon>
        <taxon>Bacillati</taxon>
        <taxon>Bacillota</taxon>
        <taxon>Clostridia</taxon>
        <taxon>Eubacteriales</taxon>
        <taxon>Oscillospiraceae</taxon>
        <taxon>Ruminiclostridium</taxon>
    </lineage>
</organism>
<dbReference type="AlphaFoldDB" id="F1TF62"/>
<dbReference type="InterPro" id="IPR045945">
    <property type="entry name" value="DUF6365"/>
</dbReference>
<dbReference type="OrthoDB" id="1738498at2"/>
<keyword evidence="2" id="KW-1185">Reference proteome</keyword>
<proteinExistence type="predicted"/>
<dbReference type="RefSeq" id="WP_004620582.1">
    <property type="nucleotide sequence ID" value="NZ_ACXX02000010.1"/>
</dbReference>
<evidence type="ECO:0000313" key="1">
    <source>
        <dbReference type="EMBL" id="EGD47000.1"/>
    </source>
</evidence>